<dbReference type="GO" id="GO:0005507">
    <property type="term" value="F:copper ion binding"/>
    <property type="evidence" value="ECO:0007669"/>
    <property type="project" value="TreeGrafter"/>
</dbReference>
<gene>
    <name evidence="12" type="primary">pgeF</name>
    <name evidence="12" type="ORF">IQ260_08595</name>
</gene>
<evidence type="ECO:0000256" key="9">
    <source>
        <dbReference type="ARBA" id="ARBA00048968"/>
    </source>
</evidence>
<accession>A0A928X343</accession>
<dbReference type="Proteomes" id="UP000615026">
    <property type="component" value="Unassembled WGS sequence"/>
</dbReference>
<dbReference type="GO" id="GO:0017061">
    <property type="term" value="F:S-methyl-5-thioadenosine phosphorylase activity"/>
    <property type="evidence" value="ECO:0007669"/>
    <property type="project" value="UniProtKB-EC"/>
</dbReference>
<evidence type="ECO:0000313" key="12">
    <source>
        <dbReference type="EMBL" id="MBE9066709.1"/>
    </source>
</evidence>
<dbReference type="PANTHER" id="PTHR30616">
    <property type="entry name" value="UNCHARACTERIZED PROTEIN YFIH"/>
    <property type="match status" value="1"/>
</dbReference>
<dbReference type="Pfam" id="PF02578">
    <property type="entry name" value="Cu-oxidase_4"/>
    <property type="match status" value="1"/>
</dbReference>
<evidence type="ECO:0000256" key="5">
    <source>
        <dbReference type="ARBA" id="ARBA00022723"/>
    </source>
</evidence>
<comment type="catalytic activity">
    <reaction evidence="10">
        <text>S-methyl-5'-thioadenosine + phosphate = 5-(methylsulfanyl)-alpha-D-ribose 1-phosphate + adenine</text>
        <dbReference type="Rhea" id="RHEA:11852"/>
        <dbReference type="ChEBI" id="CHEBI:16708"/>
        <dbReference type="ChEBI" id="CHEBI:17509"/>
        <dbReference type="ChEBI" id="CHEBI:43474"/>
        <dbReference type="ChEBI" id="CHEBI:58533"/>
        <dbReference type="EC" id="2.4.2.28"/>
    </reaction>
    <physiologicalReaction direction="left-to-right" evidence="10">
        <dbReference type="Rhea" id="RHEA:11853"/>
    </physiologicalReaction>
</comment>
<dbReference type="InterPro" id="IPR011324">
    <property type="entry name" value="Cytotoxic_necrot_fac-like_cat"/>
</dbReference>
<dbReference type="InterPro" id="IPR003730">
    <property type="entry name" value="Cu_polyphenol_OxRdtase"/>
</dbReference>
<keyword evidence="6" id="KW-0378">Hydrolase</keyword>
<keyword evidence="4" id="KW-0808">Transferase</keyword>
<evidence type="ECO:0000313" key="13">
    <source>
        <dbReference type="Proteomes" id="UP000615026"/>
    </source>
</evidence>
<dbReference type="SUPFAM" id="SSF64438">
    <property type="entry name" value="CNF1/YfiH-like putative cysteine hydrolases"/>
    <property type="match status" value="1"/>
</dbReference>
<comment type="function">
    <text evidence="2">Purine nucleoside enzyme that catalyzes the phosphorolysis of adenosine and inosine nucleosides, yielding D-ribose 1-phosphate and the respective free bases, adenine and hypoxanthine. Also catalyzes the phosphorolysis of S-methyl-5'-thioadenosine into adenine and S-methyl-5-thio-alpha-D-ribose 1-phosphate. Also has adenosine deaminase activity.</text>
</comment>
<dbReference type="PANTHER" id="PTHR30616:SF2">
    <property type="entry name" value="PURINE NUCLEOSIDE PHOSPHORYLASE LACC1"/>
    <property type="match status" value="1"/>
</dbReference>
<evidence type="ECO:0000256" key="6">
    <source>
        <dbReference type="ARBA" id="ARBA00022801"/>
    </source>
</evidence>
<dbReference type="AlphaFoldDB" id="A0A928X343"/>
<evidence type="ECO:0000256" key="3">
    <source>
        <dbReference type="ARBA" id="ARBA00007353"/>
    </source>
</evidence>
<keyword evidence="5" id="KW-0479">Metal-binding</keyword>
<dbReference type="NCBIfam" id="TIGR00726">
    <property type="entry name" value="peptidoglycan editing factor PgeF"/>
    <property type="match status" value="1"/>
</dbReference>
<comment type="catalytic activity">
    <reaction evidence="1">
        <text>inosine + phosphate = alpha-D-ribose 1-phosphate + hypoxanthine</text>
        <dbReference type="Rhea" id="RHEA:27646"/>
        <dbReference type="ChEBI" id="CHEBI:17368"/>
        <dbReference type="ChEBI" id="CHEBI:17596"/>
        <dbReference type="ChEBI" id="CHEBI:43474"/>
        <dbReference type="ChEBI" id="CHEBI:57720"/>
        <dbReference type="EC" id="2.4.2.1"/>
    </reaction>
    <physiologicalReaction direction="left-to-right" evidence="1">
        <dbReference type="Rhea" id="RHEA:27647"/>
    </physiologicalReaction>
</comment>
<dbReference type="InterPro" id="IPR038371">
    <property type="entry name" value="Cu_polyphenol_OxRdtase_sf"/>
</dbReference>
<reference evidence="12" key="1">
    <citation type="submission" date="2020-10" db="EMBL/GenBank/DDBJ databases">
        <authorList>
            <person name="Castelo-Branco R."/>
            <person name="Eusebio N."/>
            <person name="Adriana R."/>
            <person name="Vieira A."/>
            <person name="Brugerolle De Fraissinette N."/>
            <person name="Rezende De Castro R."/>
            <person name="Schneider M.P."/>
            <person name="Vasconcelos V."/>
            <person name="Leao P.N."/>
        </authorList>
    </citation>
    <scope>NUCLEOTIDE SEQUENCE</scope>
    <source>
        <strain evidence="12">LEGE 11479</strain>
    </source>
</reference>
<evidence type="ECO:0000256" key="2">
    <source>
        <dbReference type="ARBA" id="ARBA00003215"/>
    </source>
</evidence>
<dbReference type="CDD" id="cd16833">
    <property type="entry name" value="YfiH"/>
    <property type="match status" value="1"/>
</dbReference>
<dbReference type="Gene3D" id="3.60.140.10">
    <property type="entry name" value="CNF1/YfiH-like putative cysteine hydrolases"/>
    <property type="match status" value="1"/>
</dbReference>
<evidence type="ECO:0000256" key="11">
    <source>
        <dbReference type="RuleBase" id="RU361274"/>
    </source>
</evidence>
<sequence>MQNWTWQTWQGKPYLTCDLISQPHGFFTSVFAPQTPEELTSALGTAVDVLRTKQVHGNVVLGPAAIKTATKTLVASGTATPTEEDIQRPPADGCFSEQAGQATWVCTADCTPALIADNRTGQVAAAHAGWRGTAQKIVPVAISKLQAQGSQLKDLRVLLGPAIAGEVYQVGEDVAAQIGMSIVNTDISESAAKAAVVEQLLTMDNPPLLPDDKPGHVRLDVRRINEIQLEQMGLCPEQVATAPHCTYQEPERFFSYRRTQLKQVQWSGIVSVQL</sequence>
<proteinExistence type="inferred from homology"/>
<comment type="similarity">
    <text evidence="3 11">Belongs to the purine nucleoside phosphorylase YfiH/LACC1 family.</text>
</comment>
<keyword evidence="7" id="KW-0862">Zinc</keyword>
<evidence type="ECO:0000256" key="1">
    <source>
        <dbReference type="ARBA" id="ARBA00000553"/>
    </source>
</evidence>
<protein>
    <recommendedName>
        <fullName evidence="11">Purine nucleoside phosphorylase</fullName>
    </recommendedName>
</protein>
<evidence type="ECO:0000256" key="10">
    <source>
        <dbReference type="ARBA" id="ARBA00049893"/>
    </source>
</evidence>
<evidence type="ECO:0000256" key="4">
    <source>
        <dbReference type="ARBA" id="ARBA00022679"/>
    </source>
</evidence>
<evidence type="ECO:0000256" key="7">
    <source>
        <dbReference type="ARBA" id="ARBA00022833"/>
    </source>
</evidence>
<comment type="catalytic activity">
    <reaction evidence="8">
        <text>adenosine + H2O + H(+) = inosine + NH4(+)</text>
        <dbReference type="Rhea" id="RHEA:24408"/>
        <dbReference type="ChEBI" id="CHEBI:15377"/>
        <dbReference type="ChEBI" id="CHEBI:15378"/>
        <dbReference type="ChEBI" id="CHEBI:16335"/>
        <dbReference type="ChEBI" id="CHEBI:17596"/>
        <dbReference type="ChEBI" id="CHEBI:28938"/>
        <dbReference type="EC" id="3.5.4.4"/>
    </reaction>
    <physiologicalReaction direction="left-to-right" evidence="8">
        <dbReference type="Rhea" id="RHEA:24409"/>
    </physiologicalReaction>
</comment>
<comment type="caution">
    <text evidence="12">The sequence shown here is derived from an EMBL/GenBank/DDBJ whole genome shotgun (WGS) entry which is preliminary data.</text>
</comment>
<dbReference type="EMBL" id="JADEXP010000054">
    <property type="protein sequence ID" value="MBE9066709.1"/>
    <property type="molecule type" value="Genomic_DNA"/>
</dbReference>
<comment type="catalytic activity">
    <reaction evidence="9">
        <text>adenosine + phosphate = alpha-D-ribose 1-phosphate + adenine</text>
        <dbReference type="Rhea" id="RHEA:27642"/>
        <dbReference type="ChEBI" id="CHEBI:16335"/>
        <dbReference type="ChEBI" id="CHEBI:16708"/>
        <dbReference type="ChEBI" id="CHEBI:43474"/>
        <dbReference type="ChEBI" id="CHEBI:57720"/>
        <dbReference type="EC" id="2.4.2.1"/>
    </reaction>
    <physiologicalReaction direction="left-to-right" evidence="9">
        <dbReference type="Rhea" id="RHEA:27643"/>
    </physiologicalReaction>
</comment>
<organism evidence="12 13">
    <name type="scientific">Leptolyngbya cf. ectocarpi LEGE 11479</name>
    <dbReference type="NCBI Taxonomy" id="1828722"/>
    <lineage>
        <taxon>Bacteria</taxon>
        <taxon>Bacillati</taxon>
        <taxon>Cyanobacteriota</taxon>
        <taxon>Cyanophyceae</taxon>
        <taxon>Leptolyngbyales</taxon>
        <taxon>Leptolyngbyaceae</taxon>
        <taxon>Leptolyngbya group</taxon>
        <taxon>Leptolyngbya</taxon>
    </lineage>
</organism>
<dbReference type="RefSeq" id="WP_193992667.1">
    <property type="nucleotide sequence ID" value="NZ_JADEXP010000054.1"/>
</dbReference>
<dbReference type="GO" id="GO:0016787">
    <property type="term" value="F:hydrolase activity"/>
    <property type="evidence" value="ECO:0007669"/>
    <property type="project" value="UniProtKB-KW"/>
</dbReference>
<name>A0A928X343_LEPEC</name>
<evidence type="ECO:0000256" key="8">
    <source>
        <dbReference type="ARBA" id="ARBA00047989"/>
    </source>
</evidence>
<keyword evidence="13" id="KW-1185">Reference proteome</keyword>